<comment type="caution">
    <text evidence="1">The sequence shown here is derived from an EMBL/GenBank/DDBJ whole genome shotgun (WGS) entry which is preliminary data.</text>
</comment>
<gene>
    <name evidence="1" type="ORF">S01H1_03178</name>
</gene>
<protein>
    <submittedName>
        <fullName evidence="1">Uncharacterized protein</fullName>
    </submittedName>
</protein>
<reference evidence="1" key="1">
    <citation type="journal article" date="2014" name="Front. Microbiol.">
        <title>High frequency of phylogenetically diverse reductive dehalogenase-homologous genes in deep subseafloor sedimentary metagenomes.</title>
        <authorList>
            <person name="Kawai M."/>
            <person name="Futagami T."/>
            <person name="Toyoda A."/>
            <person name="Takaki Y."/>
            <person name="Nishi S."/>
            <person name="Hori S."/>
            <person name="Arai W."/>
            <person name="Tsubouchi T."/>
            <person name="Morono Y."/>
            <person name="Uchiyama I."/>
            <person name="Ito T."/>
            <person name="Fujiyama A."/>
            <person name="Inagaki F."/>
            <person name="Takami H."/>
        </authorList>
    </citation>
    <scope>NUCLEOTIDE SEQUENCE</scope>
    <source>
        <strain evidence="1">Expedition CK06-06</strain>
    </source>
</reference>
<name>X0S291_9ZZZZ</name>
<proteinExistence type="predicted"/>
<accession>X0S291</accession>
<dbReference type="AlphaFoldDB" id="X0S291"/>
<organism evidence="1">
    <name type="scientific">marine sediment metagenome</name>
    <dbReference type="NCBI Taxonomy" id="412755"/>
    <lineage>
        <taxon>unclassified sequences</taxon>
        <taxon>metagenomes</taxon>
        <taxon>ecological metagenomes</taxon>
    </lineage>
</organism>
<evidence type="ECO:0000313" key="1">
    <source>
        <dbReference type="EMBL" id="GAF75169.1"/>
    </source>
</evidence>
<dbReference type="EMBL" id="BARS01001694">
    <property type="protein sequence ID" value="GAF75169.1"/>
    <property type="molecule type" value="Genomic_DNA"/>
</dbReference>
<feature type="non-terminal residue" evidence="1">
    <location>
        <position position="36"/>
    </location>
</feature>
<sequence length="36" mass="4101">MGNMVKMEKRKIQISGETWTALNSMKKPGESFDDVL</sequence>